<dbReference type="Proteomes" id="UP000283210">
    <property type="component" value="Chromosome 21"/>
</dbReference>
<feature type="domain" description="VWFD" evidence="2">
    <location>
        <begin position="35"/>
        <end position="170"/>
    </location>
</feature>
<accession>A0A3S2P5V0</accession>
<dbReference type="InterPro" id="IPR001846">
    <property type="entry name" value="VWF_type-D"/>
</dbReference>
<dbReference type="Pfam" id="PF00094">
    <property type="entry name" value="VWD"/>
    <property type="match status" value="1"/>
</dbReference>
<evidence type="ECO:0000313" key="3">
    <source>
        <dbReference type="EMBL" id="RVE58094.1"/>
    </source>
</evidence>
<sequence length="255" mass="29076">MTSQHRLLAIGLFFVSVIGTGQSVAVTKGLPKYTCKTFGSGVFKNFYDKEYYLRSSCRFVLTQFTHNNFDCSITIQRDKDSLLISQVEIIIDRVKAVLEAGSIKVNDKSISLPYDQTYLQVFNYGIYKRLKSLLLPFTVTWQNVDGGIGSLWLEIEQELKPDIRGLCSNNETKGELVERWSKQVRCSFFHEIAPQCKNNENSGNIGQPNPSFVIILLVLGNWFLRERVLLLYRAVPTRTLPVTTSTLVFVQRIKC</sequence>
<name>A0A3S2P5V0_ORYJA</name>
<keyword evidence="4" id="KW-1185">Reference proteome</keyword>
<keyword evidence="1" id="KW-0732">Signal</keyword>
<protein>
    <recommendedName>
        <fullName evidence="2">VWFD domain-containing protein</fullName>
    </recommendedName>
</protein>
<evidence type="ECO:0000313" key="4">
    <source>
        <dbReference type="Proteomes" id="UP000283210"/>
    </source>
</evidence>
<dbReference type="OrthoDB" id="160294at2759"/>
<dbReference type="EMBL" id="CM012457">
    <property type="protein sequence ID" value="RVE58094.1"/>
    <property type="molecule type" value="Genomic_DNA"/>
</dbReference>
<evidence type="ECO:0000256" key="1">
    <source>
        <dbReference type="SAM" id="SignalP"/>
    </source>
</evidence>
<feature type="signal peptide" evidence="1">
    <location>
        <begin position="1"/>
        <end position="23"/>
    </location>
</feature>
<proteinExistence type="predicted"/>
<dbReference type="AlphaFoldDB" id="A0A3S2P5V0"/>
<gene>
    <name evidence="3" type="ORF">OJAV_G00205910</name>
</gene>
<evidence type="ECO:0000259" key="2">
    <source>
        <dbReference type="Pfam" id="PF00094"/>
    </source>
</evidence>
<feature type="chain" id="PRO_5018686743" description="VWFD domain-containing protein" evidence="1">
    <location>
        <begin position="24"/>
        <end position="255"/>
    </location>
</feature>
<reference evidence="3 4" key="2">
    <citation type="submission" date="2019-01" db="EMBL/GenBank/DDBJ databases">
        <title>A chromosome length genome reference of the Java medaka (oryzias javanicus).</title>
        <authorList>
            <person name="Herpin A."/>
            <person name="Takehana Y."/>
            <person name="Naruse K."/>
            <person name="Ansai S."/>
            <person name="Kawaguchi M."/>
        </authorList>
    </citation>
    <scope>NUCLEOTIDE SEQUENCE [LARGE SCALE GENOMIC DNA]</scope>
    <source>
        <strain evidence="3">RS831</strain>
        <tissue evidence="3">Whole body</tissue>
    </source>
</reference>
<reference evidence="3 4" key="1">
    <citation type="submission" date="2018-11" db="EMBL/GenBank/DDBJ databases">
        <authorList>
            <person name="Lopez-Roques C."/>
            <person name="Donnadieu C."/>
            <person name="Bouchez O."/>
            <person name="Klopp C."/>
            <person name="Cabau C."/>
            <person name="Zahm M."/>
        </authorList>
    </citation>
    <scope>NUCLEOTIDE SEQUENCE [LARGE SCALE GENOMIC DNA]</scope>
    <source>
        <strain evidence="3">RS831</strain>
        <tissue evidence="3">Whole body</tissue>
    </source>
</reference>
<organism evidence="3 4">
    <name type="scientific">Oryzias javanicus</name>
    <name type="common">Javanese ricefish</name>
    <name type="synonym">Aplocheilus javanicus</name>
    <dbReference type="NCBI Taxonomy" id="123683"/>
    <lineage>
        <taxon>Eukaryota</taxon>
        <taxon>Metazoa</taxon>
        <taxon>Chordata</taxon>
        <taxon>Craniata</taxon>
        <taxon>Vertebrata</taxon>
        <taxon>Euteleostomi</taxon>
        <taxon>Actinopterygii</taxon>
        <taxon>Neopterygii</taxon>
        <taxon>Teleostei</taxon>
        <taxon>Neoteleostei</taxon>
        <taxon>Acanthomorphata</taxon>
        <taxon>Ovalentaria</taxon>
        <taxon>Atherinomorphae</taxon>
        <taxon>Beloniformes</taxon>
        <taxon>Adrianichthyidae</taxon>
        <taxon>Oryziinae</taxon>
        <taxon>Oryzias</taxon>
    </lineage>
</organism>